<comment type="caution">
    <text evidence="4">The sequence shown here is derived from an EMBL/GenBank/DDBJ whole genome shotgun (WGS) entry which is preliminary data.</text>
</comment>
<dbReference type="RefSeq" id="WP_116181345.1">
    <property type="nucleotide sequence ID" value="NZ_CP144375.1"/>
</dbReference>
<accession>A0A3E0GWQ1</accession>
<feature type="domain" description="DUF2382" evidence="3">
    <location>
        <begin position="140"/>
        <end position="246"/>
    </location>
</feature>
<dbReference type="Gene3D" id="3.90.50.10">
    <property type="entry name" value="Photosynthetic Reaction Center, subunit H, domain 2"/>
    <property type="match status" value="1"/>
</dbReference>
<dbReference type="InterPro" id="IPR019060">
    <property type="entry name" value="DUF2382"/>
</dbReference>
<feature type="region of interest" description="Disordered" evidence="1">
    <location>
        <begin position="233"/>
        <end position="254"/>
    </location>
</feature>
<sequence length="254" mass="28180">MTSIANPRDLIGAEVVDRDGERVGRVGNVYVGDDNRQPQWVTVRTGLFGQRESFVPLQGARIADGGVRVQTTKDAVKDAPQMAADGHLSDDEGRQLYEHYGMTGGMPGQRGRTQPGAVGRDAAGRPAGGRNRDSRDEHTMVRSEEQLRVGTEQVETGRVRLHKYVVTEEQQVTVPVRHEEVRVEREPVRGDEPGRIGEDDQEVVLHAERPVVDTEAVPVEKVRLDTETVTEQRTVSGKVRKERIDVDDPTKHGK</sequence>
<dbReference type="InterPro" id="IPR027275">
    <property type="entry name" value="PRC-brl_dom"/>
</dbReference>
<evidence type="ECO:0000313" key="5">
    <source>
        <dbReference type="Proteomes" id="UP000256269"/>
    </source>
</evidence>
<evidence type="ECO:0000313" key="4">
    <source>
        <dbReference type="EMBL" id="REH29473.1"/>
    </source>
</evidence>
<gene>
    <name evidence="4" type="ORF">BCF44_12588</name>
</gene>
<reference evidence="4 5" key="1">
    <citation type="submission" date="2018-08" db="EMBL/GenBank/DDBJ databases">
        <title>Genomic Encyclopedia of Archaeal and Bacterial Type Strains, Phase II (KMG-II): from individual species to whole genera.</title>
        <authorList>
            <person name="Goeker M."/>
        </authorList>
    </citation>
    <scope>NUCLEOTIDE SEQUENCE [LARGE SCALE GENOMIC DNA]</scope>
    <source>
        <strain evidence="4 5">DSM 45791</strain>
    </source>
</reference>
<protein>
    <submittedName>
        <fullName evidence="4">Uncharacterized protein (TIGR02271 family)</fullName>
    </submittedName>
</protein>
<evidence type="ECO:0000256" key="1">
    <source>
        <dbReference type="SAM" id="MobiDB-lite"/>
    </source>
</evidence>
<dbReference type="InterPro" id="IPR014747">
    <property type="entry name" value="Bac_photo_RC_H_C"/>
</dbReference>
<dbReference type="EMBL" id="QUNO01000025">
    <property type="protein sequence ID" value="REH29473.1"/>
    <property type="molecule type" value="Genomic_DNA"/>
</dbReference>
<organism evidence="4 5">
    <name type="scientific">Kutzneria buriramensis</name>
    <dbReference type="NCBI Taxonomy" id="1045776"/>
    <lineage>
        <taxon>Bacteria</taxon>
        <taxon>Bacillati</taxon>
        <taxon>Actinomycetota</taxon>
        <taxon>Actinomycetes</taxon>
        <taxon>Pseudonocardiales</taxon>
        <taxon>Pseudonocardiaceae</taxon>
        <taxon>Kutzneria</taxon>
    </lineage>
</organism>
<feature type="compositionally biased region" description="Basic and acidic residues" evidence="1">
    <location>
        <begin position="242"/>
        <end position="254"/>
    </location>
</feature>
<dbReference type="PANTHER" id="PTHR38463:SF1">
    <property type="entry name" value="STRESS RESPONSE PROTEIN YSNF"/>
    <property type="match status" value="1"/>
</dbReference>
<feature type="compositionally biased region" description="Basic and acidic residues" evidence="1">
    <location>
        <begin position="130"/>
        <end position="139"/>
    </location>
</feature>
<dbReference type="SUPFAM" id="SSF50346">
    <property type="entry name" value="PRC-barrel domain"/>
    <property type="match status" value="1"/>
</dbReference>
<dbReference type="PANTHER" id="PTHR38463">
    <property type="entry name" value="STRESS RESPONSE PROTEIN YSNF"/>
    <property type="match status" value="1"/>
</dbReference>
<feature type="domain" description="PRC-barrel" evidence="2">
    <location>
        <begin position="8"/>
        <end position="75"/>
    </location>
</feature>
<proteinExistence type="predicted"/>
<evidence type="ECO:0000259" key="3">
    <source>
        <dbReference type="Pfam" id="PF09557"/>
    </source>
</evidence>
<feature type="compositionally biased region" description="Low complexity" evidence="1">
    <location>
        <begin position="116"/>
        <end position="129"/>
    </location>
</feature>
<dbReference type="InterPro" id="IPR052967">
    <property type="entry name" value="Stress_Response_Assoc"/>
</dbReference>
<dbReference type="Pfam" id="PF09557">
    <property type="entry name" value="DUF2382"/>
    <property type="match status" value="1"/>
</dbReference>
<dbReference type="OrthoDB" id="3712018at2"/>
<name>A0A3E0GWQ1_9PSEU</name>
<dbReference type="InterPro" id="IPR011033">
    <property type="entry name" value="PRC_barrel-like_sf"/>
</dbReference>
<evidence type="ECO:0000259" key="2">
    <source>
        <dbReference type="Pfam" id="PF05239"/>
    </source>
</evidence>
<dbReference type="GO" id="GO:0030077">
    <property type="term" value="C:plasma membrane light-harvesting complex"/>
    <property type="evidence" value="ECO:0007669"/>
    <property type="project" value="InterPro"/>
</dbReference>
<feature type="region of interest" description="Disordered" evidence="1">
    <location>
        <begin position="104"/>
        <end position="139"/>
    </location>
</feature>
<dbReference type="Pfam" id="PF05239">
    <property type="entry name" value="PRC"/>
    <property type="match status" value="1"/>
</dbReference>
<dbReference type="GO" id="GO:0019684">
    <property type="term" value="P:photosynthesis, light reaction"/>
    <property type="evidence" value="ECO:0007669"/>
    <property type="project" value="InterPro"/>
</dbReference>
<dbReference type="AlphaFoldDB" id="A0A3E0GWQ1"/>
<keyword evidence="5" id="KW-1185">Reference proteome</keyword>
<dbReference type="Proteomes" id="UP000256269">
    <property type="component" value="Unassembled WGS sequence"/>
</dbReference>